<evidence type="ECO:0000313" key="3">
    <source>
        <dbReference type="EMBL" id="WUP75309.1"/>
    </source>
</evidence>
<gene>
    <name evidence="3" type="ORF">OG913_39235</name>
</gene>
<dbReference type="SUPFAM" id="SSF52038">
    <property type="entry name" value="Barstar-related"/>
    <property type="match status" value="1"/>
</dbReference>
<name>A0ABZ1SS48_9ACTN</name>
<keyword evidence="4" id="KW-1185">Reference proteome</keyword>
<dbReference type="Pfam" id="PF01337">
    <property type="entry name" value="Barstar"/>
    <property type="match status" value="1"/>
</dbReference>
<evidence type="ECO:0000259" key="2">
    <source>
        <dbReference type="Pfam" id="PF01337"/>
    </source>
</evidence>
<sequence length="310" mass="34501">MDRAWTWDRPLPLRWLLLDEFTDTPGSAMGVCTDINGLFAAPAQPPEAQGFLLHRQAGEPPGTCRRTTGVFHDRPYPEERPVTLVGCRPEEPLLTLLRQRSARKRHLAATVCALDVTGRAVPTHRAVSSVVIEANPSRLDPGLLDITLDGGFDEPFPDGARAIWDLWHAGRPSRRNLWAGYDRRLRHEWAGAALCHHAHDQPDRPPGHTCHLDGRFVTDIGGFYCAVGEAVNGPGGYFGWNLNALADCLRGGWGAKSPFRLVWHHAEVARRHLVPGYDRPEYDLRSWGPAVTLDELLGMFAEVDVTVELR</sequence>
<dbReference type="Proteomes" id="UP001432011">
    <property type="component" value="Chromosome"/>
</dbReference>
<evidence type="ECO:0000313" key="4">
    <source>
        <dbReference type="Proteomes" id="UP001432011"/>
    </source>
</evidence>
<dbReference type="Gene3D" id="3.30.370.10">
    <property type="entry name" value="Barstar-like"/>
    <property type="match status" value="1"/>
</dbReference>
<reference evidence="3" key="1">
    <citation type="submission" date="2022-10" db="EMBL/GenBank/DDBJ databases">
        <title>The complete genomes of actinobacterial strains from the NBC collection.</title>
        <authorList>
            <person name="Joergensen T.S."/>
            <person name="Alvarez Arevalo M."/>
            <person name="Sterndorff E.B."/>
            <person name="Faurdal D."/>
            <person name="Vuksanovic O."/>
            <person name="Mourched A.-S."/>
            <person name="Charusanti P."/>
            <person name="Shaw S."/>
            <person name="Blin K."/>
            <person name="Weber T."/>
        </authorList>
    </citation>
    <scope>NUCLEOTIDE SEQUENCE</scope>
    <source>
        <strain evidence="3">NBC_00254</strain>
    </source>
</reference>
<accession>A0ABZ1SS48</accession>
<comment type="similarity">
    <text evidence="1">Belongs to the barstar family.</text>
</comment>
<evidence type="ECO:0000256" key="1">
    <source>
        <dbReference type="ARBA" id="ARBA00006845"/>
    </source>
</evidence>
<feature type="domain" description="Barstar (barnase inhibitor)" evidence="2">
    <location>
        <begin position="208"/>
        <end position="273"/>
    </location>
</feature>
<dbReference type="InterPro" id="IPR035905">
    <property type="entry name" value="Barstar-like_sf"/>
</dbReference>
<organism evidence="3 4">
    <name type="scientific">Microbispora hainanensis</name>
    <dbReference type="NCBI Taxonomy" id="568844"/>
    <lineage>
        <taxon>Bacteria</taxon>
        <taxon>Bacillati</taxon>
        <taxon>Actinomycetota</taxon>
        <taxon>Actinomycetes</taxon>
        <taxon>Streptosporangiales</taxon>
        <taxon>Streptosporangiaceae</taxon>
        <taxon>Microbispora</taxon>
    </lineage>
</organism>
<dbReference type="RefSeq" id="WP_328709491.1">
    <property type="nucleotide sequence ID" value="NZ_CP108085.1"/>
</dbReference>
<dbReference type="EMBL" id="CP108085">
    <property type="protein sequence ID" value="WUP75309.1"/>
    <property type="molecule type" value="Genomic_DNA"/>
</dbReference>
<dbReference type="InterPro" id="IPR000468">
    <property type="entry name" value="Barstar"/>
</dbReference>
<protein>
    <submittedName>
        <fullName evidence="3">Barstar family protein</fullName>
    </submittedName>
</protein>
<proteinExistence type="inferred from homology"/>